<dbReference type="InterPro" id="IPR010065">
    <property type="entry name" value="AA_ABC_transptr_permease_3TM"/>
</dbReference>
<dbReference type="PANTHER" id="PTHR30614:SF20">
    <property type="entry name" value="GLUTAMINE TRANSPORT SYSTEM PERMEASE PROTEIN GLNP"/>
    <property type="match status" value="1"/>
</dbReference>
<evidence type="ECO:0000256" key="6">
    <source>
        <dbReference type="ARBA" id="ARBA00022970"/>
    </source>
</evidence>
<dbReference type="GO" id="GO:0043190">
    <property type="term" value="C:ATP-binding cassette (ABC) transporter complex"/>
    <property type="evidence" value="ECO:0007669"/>
    <property type="project" value="InterPro"/>
</dbReference>
<evidence type="ECO:0000256" key="1">
    <source>
        <dbReference type="ARBA" id="ARBA00004651"/>
    </source>
</evidence>
<keyword evidence="6" id="KW-0029">Amino-acid transport</keyword>
<dbReference type="FunFam" id="1.10.3720.10:FF:000033">
    <property type="entry name" value="Polar amino acid ABC transporter permease"/>
    <property type="match status" value="1"/>
</dbReference>
<accession>A0A212RNQ0</accession>
<dbReference type="Gene3D" id="1.10.3720.10">
    <property type="entry name" value="MetI-like"/>
    <property type="match status" value="1"/>
</dbReference>
<dbReference type="RefSeq" id="WP_088572295.1">
    <property type="nucleotide sequence ID" value="NZ_FYEK01000072.1"/>
</dbReference>
<dbReference type="InterPro" id="IPR000515">
    <property type="entry name" value="MetI-like"/>
</dbReference>
<keyword evidence="3 9" id="KW-0813">Transport</keyword>
<evidence type="ECO:0000256" key="10">
    <source>
        <dbReference type="SAM" id="MobiDB-lite"/>
    </source>
</evidence>
<evidence type="ECO:0000256" key="7">
    <source>
        <dbReference type="ARBA" id="ARBA00022989"/>
    </source>
</evidence>
<keyword evidence="7 9" id="KW-1133">Transmembrane helix</keyword>
<evidence type="ECO:0000256" key="4">
    <source>
        <dbReference type="ARBA" id="ARBA00022475"/>
    </source>
</evidence>
<sequence length="282" mass="31109">MAVSIERQAPLPSPRPPRRSGLDWRTWPWWAVMLGTFGLWTGVAILNSPDYQATVRFLVRGIPVTLQLTVIAYAIALILGLIAGLGRVSRNVVFYNLSTLYVEFIRGVPLLVVLFYVAFVAAPPMGDALIQAGQAWGLAPLAELGRLIRSEMGRAVTGLAIGYGAYLAEVYRAGIESIPRGQMEAARSLGMTYWQAMRLVILPQAIRNVLPPLGNDFIAMLKDTALASVIAVPELMYVGRQRAAGTFRYFEVYNTVALLYLAMTLLLSMLVRLLERRTAVPR</sequence>
<dbReference type="Proteomes" id="UP000197025">
    <property type="component" value="Unassembled WGS sequence"/>
</dbReference>
<feature type="transmembrane region" description="Helical" evidence="9">
    <location>
        <begin position="252"/>
        <end position="274"/>
    </location>
</feature>
<evidence type="ECO:0000256" key="9">
    <source>
        <dbReference type="RuleBase" id="RU363032"/>
    </source>
</evidence>
<dbReference type="SUPFAM" id="SSF161098">
    <property type="entry name" value="MetI-like"/>
    <property type="match status" value="1"/>
</dbReference>
<dbReference type="InterPro" id="IPR035906">
    <property type="entry name" value="MetI-like_sf"/>
</dbReference>
<proteinExistence type="inferred from homology"/>
<dbReference type="AlphaFoldDB" id="A0A212RNQ0"/>
<dbReference type="InterPro" id="IPR043429">
    <property type="entry name" value="ArtM/GltK/GlnP/TcyL/YhdX-like"/>
</dbReference>
<evidence type="ECO:0000259" key="11">
    <source>
        <dbReference type="PROSITE" id="PS50928"/>
    </source>
</evidence>
<dbReference type="Pfam" id="PF00528">
    <property type="entry name" value="BPD_transp_1"/>
    <property type="match status" value="1"/>
</dbReference>
<evidence type="ECO:0000313" key="13">
    <source>
        <dbReference type="Proteomes" id="UP000197025"/>
    </source>
</evidence>
<keyword evidence="13" id="KW-1185">Reference proteome</keyword>
<dbReference type="GO" id="GO:0022857">
    <property type="term" value="F:transmembrane transporter activity"/>
    <property type="evidence" value="ECO:0007669"/>
    <property type="project" value="InterPro"/>
</dbReference>
<feature type="region of interest" description="Disordered" evidence="10">
    <location>
        <begin position="1"/>
        <end position="20"/>
    </location>
</feature>
<gene>
    <name evidence="12" type="ORF">SAMN02746019_00017550</name>
</gene>
<evidence type="ECO:0000256" key="2">
    <source>
        <dbReference type="ARBA" id="ARBA00010072"/>
    </source>
</evidence>
<organism evidence="12 13">
    <name type="scientific">Thermoflexus hugenholtzii JAD2</name>
    <dbReference type="NCBI Taxonomy" id="877466"/>
    <lineage>
        <taxon>Bacteria</taxon>
        <taxon>Bacillati</taxon>
        <taxon>Chloroflexota</taxon>
        <taxon>Thermoflexia</taxon>
        <taxon>Thermoflexales</taxon>
        <taxon>Thermoflexaceae</taxon>
        <taxon>Thermoflexus</taxon>
    </lineage>
</organism>
<keyword evidence="5 9" id="KW-0812">Transmembrane</keyword>
<dbReference type="InParanoid" id="A0A212RNQ0"/>
<name>A0A212RNQ0_9CHLR</name>
<feature type="domain" description="ABC transmembrane type-1" evidence="11">
    <location>
        <begin position="62"/>
        <end position="271"/>
    </location>
</feature>
<evidence type="ECO:0000313" key="12">
    <source>
        <dbReference type="EMBL" id="SNB74157.1"/>
    </source>
</evidence>
<comment type="similarity">
    <text evidence="2">Belongs to the binding-protein-dependent transport system permease family. HisMQ subfamily.</text>
</comment>
<dbReference type="GO" id="GO:0006865">
    <property type="term" value="P:amino acid transport"/>
    <property type="evidence" value="ECO:0007669"/>
    <property type="project" value="UniProtKB-KW"/>
</dbReference>
<dbReference type="PANTHER" id="PTHR30614">
    <property type="entry name" value="MEMBRANE COMPONENT OF AMINO ACID ABC TRANSPORTER"/>
    <property type="match status" value="1"/>
</dbReference>
<dbReference type="PROSITE" id="PS50928">
    <property type="entry name" value="ABC_TM1"/>
    <property type="match status" value="1"/>
</dbReference>
<protein>
    <submittedName>
        <fullName evidence="12">Polar amino acid transport system permease protein</fullName>
    </submittedName>
</protein>
<feature type="transmembrane region" description="Helical" evidence="9">
    <location>
        <begin position="27"/>
        <end position="46"/>
    </location>
</feature>
<reference evidence="13" key="1">
    <citation type="submission" date="2017-06" db="EMBL/GenBank/DDBJ databases">
        <authorList>
            <person name="Varghese N."/>
            <person name="Submissions S."/>
        </authorList>
    </citation>
    <scope>NUCLEOTIDE SEQUENCE [LARGE SCALE GENOMIC DNA]</scope>
    <source>
        <strain evidence="13">JAD2</strain>
    </source>
</reference>
<keyword evidence="8 9" id="KW-0472">Membrane</keyword>
<dbReference type="FunCoup" id="A0A212RNQ0">
    <property type="interactions" value="69"/>
</dbReference>
<keyword evidence="4" id="KW-1003">Cell membrane</keyword>
<evidence type="ECO:0000256" key="3">
    <source>
        <dbReference type="ARBA" id="ARBA00022448"/>
    </source>
</evidence>
<comment type="subcellular location">
    <subcellularLocation>
        <location evidence="1 9">Cell membrane</location>
        <topology evidence="1 9">Multi-pass membrane protein</topology>
    </subcellularLocation>
</comment>
<dbReference type="OrthoDB" id="9787841at2"/>
<dbReference type="EMBL" id="FYEK01000072">
    <property type="protein sequence ID" value="SNB74157.1"/>
    <property type="molecule type" value="Genomic_DNA"/>
</dbReference>
<feature type="transmembrane region" description="Helical" evidence="9">
    <location>
        <begin position="66"/>
        <end position="88"/>
    </location>
</feature>
<feature type="transmembrane region" description="Helical" evidence="9">
    <location>
        <begin position="100"/>
        <end position="119"/>
    </location>
</feature>
<dbReference type="NCBIfam" id="TIGR01726">
    <property type="entry name" value="HEQRo_perm_3TM"/>
    <property type="match status" value="1"/>
</dbReference>
<evidence type="ECO:0000256" key="5">
    <source>
        <dbReference type="ARBA" id="ARBA00022692"/>
    </source>
</evidence>
<dbReference type="CDD" id="cd06261">
    <property type="entry name" value="TM_PBP2"/>
    <property type="match status" value="1"/>
</dbReference>
<evidence type="ECO:0000256" key="8">
    <source>
        <dbReference type="ARBA" id="ARBA00023136"/>
    </source>
</evidence>